<dbReference type="Pfam" id="PF05175">
    <property type="entry name" value="MTS"/>
    <property type="match status" value="1"/>
</dbReference>
<dbReference type="PANTHER" id="PTHR47739">
    <property type="entry name" value="TRNA1(VAL) (ADENINE(37)-N6)-METHYLTRANSFERASE"/>
    <property type="match status" value="1"/>
</dbReference>
<dbReference type="GO" id="GO:0003676">
    <property type="term" value="F:nucleic acid binding"/>
    <property type="evidence" value="ECO:0007669"/>
    <property type="project" value="InterPro"/>
</dbReference>
<dbReference type="CDD" id="cd02440">
    <property type="entry name" value="AdoMet_MTases"/>
    <property type="match status" value="1"/>
</dbReference>
<keyword evidence="2" id="KW-0808">Transferase</keyword>
<dbReference type="AlphaFoldDB" id="A0A3B0VS47"/>
<keyword evidence="2" id="KW-0489">Methyltransferase</keyword>
<dbReference type="EMBL" id="UOEZ01000018">
    <property type="protein sequence ID" value="VAW35066.1"/>
    <property type="molecule type" value="Genomic_DNA"/>
</dbReference>
<gene>
    <name evidence="2" type="ORF">MNBD_DELTA02-1025</name>
</gene>
<name>A0A3B0VS47_9ZZZZ</name>
<dbReference type="GO" id="GO:0032259">
    <property type="term" value="P:methylation"/>
    <property type="evidence" value="ECO:0007669"/>
    <property type="project" value="UniProtKB-KW"/>
</dbReference>
<dbReference type="GO" id="GO:0102559">
    <property type="term" value="F:peptide chain release factor N(5)-glutamine methyltransferase activity"/>
    <property type="evidence" value="ECO:0007669"/>
    <property type="project" value="UniProtKB-EC"/>
</dbReference>
<dbReference type="InterPro" id="IPR029063">
    <property type="entry name" value="SAM-dependent_MTases_sf"/>
</dbReference>
<protein>
    <submittedName>
        <fullName evidence="2">Peptide chain release factor N(5)-glutamine methyltransferase</fullName>
        <ecNumber evidence="2">2.1.1.297</ecNumber>
    </submittedName>
</protein>
<dbReference type="InterPro" id="IPR050210">
    <property type="entry name" value="tRNA_Adenine-N(6)_MTase"/>
</dbReference>
<sequence>MCSGGGGFEQVDRQAEDAEAGLAAVLEGFGFKSLELEGSGYGQAPDKTLQRVTSDTLALAGFILPLKDVKTLIELGTGTGALALIAARSDKALRVTGVELHPQAAACAAGNVRSNFLEDRVEVVEQDWRGLYDRFPEGAFDLVVSNPPYIKKGTGRVSPNSHRALARHESAGTLAELVDVAAYLAGEQGRAAFVYPTGRFCELLGELQRKGLVLRRLAFVYTLKQQGGDEYPGLFLVEFGCCGGFRVERAVFI</sequence>
<dbReference type="InterPro" id="IPR007848">
    <property type="entry name" value="Small_mtfrase_dom"/>
</dbReference>
<reference evidence="2" key="1">
    <citation type="submission" date="2018-06" db="EMBL/GenBank/DDBJ databases">
        <authorList>
            <person name="Zhirakovskaya E."/>
        </authorList>
    </citation>
    <scope>NUCLEOTIDE SEQUENCE</scope>
</reference>
<dbReference type="PANTHER" id="PTHR47739:SF1">
    <property type="entry name" value="TRNA1(VAL) (ADENINE(37)-N6)-METHYLTRANSFERASE"/>
    <property type="match status" value="1"/>
</dbReference>
<dbReference type="SUPFAM" id="SSF53335">
    <property type="entry name" value="S-adenosyl-L-methionine-dependent methyltransferases"/>
    <property type="match status" value="1"/>
</dbReference>
<accession>A0A3B0VS47</accession>
<dbReference type="EC" id="2.1.1.297" evidence="2"/>
<organism evidence="2">
    <name type="scientific">hydrothermal vent metagenome</name>
    <dbReference type="NCBI Taxonomy" id="652676"/>
    <lineage>
        <taxon>unclassified sequences</taxon>
        <taxon>metagenomes</taxon>
        <taxon>ecological metagenomes</taxon>
    </lineage>
</organism>
<dbReference type="Gene3D" id="3.40.50.150">
    <property type="entry name" value="Vaccinia Virus protein VP39"/>
    <property type="match status" value="1"/>
</dbReference>
<dbReference type="PROSITE" id="PS00092">
    <property type="entry name" value="N6_MTASE"/>
    <property type="match status" value="1"/>
</dbReference>
<proteinExistence type="predicted"/>
<evidence type="ECO:0000313" key="2">
    <source>
        <dbReference type="EMBL" id="VAW35066.1"/>
    </source>
</evidence>
<dbReference type="InterPro" id="IPR002052">
    <property type="entry name" value="DNA_methylase_N6_adenine_CS"/>
</dbReference>
<evidence type="ECO:0000259" key="1">
    <source>
        <dbReference type="Pfam" id="PF05175"/>
    </source>
</evidence>
<feature type="domain" description="Methyltransferase small" evidence="1">
    <location>
        <begin position="67"/>
        <end position="152"/>
    </location>
</feature>